<evidence type="ECO:0000313" key="3">
    <source>
        <dbReference type="Proteomes" id="UP000541058"/>
    </source>
</evidence>
<dbReference type="GO" id="GO:0110154">
    <property type="term" value="P:RNA decapping"/>
    <property type="evidence" value="ECO:0007669"/>
    <property type="project" value="TreeGrafter"/>
</dbReference>
<dbReference type="PANTHER" id="PTHR42850:SF4">
    <property type="entry name" value="ZINC-DEPENDENT ENDOPOLYPHOSPHATASE"/>
    <property type="match status" value="1"/>
</dbReference>
<accession>A0A7X8C5P3</accession>
<dbReference type="EMBL" id="JAAYSM010000395">
    <property type="protein sequence ID" value="NLJ19390.1"/>
    <property type="molecule type" value="Genomic_DNA"/>
</dbReference>
<dbReference type="Gene3D" id="3.60.21.10">
    <property type="match status" value="1"/>
</dbReference>
<dbReference type="GO" id="GO:0005737">
    <property type="term" value="C:cytoplasm"/>
    <property type="evidence" value="ECO:0007669"/>
    <property type="project" value="TreeGrafter"/>
</dbReference>
<dbReference type="InterPro" id="IPR006186">
    <property type="entry name" value="Ser/Thr-sp_prot-phosphatase"/>
</dbReference>
<proteinExistence type="predicted"/>
<gene>
    <name evidence="2" type="ORF">GX355_11095</name>
</gene>
<dbReference type="InterPro" id="IPR050126">
    <property type="entry name" value="Ap4A_hydrolase"/>
</dbReference>
<comment type="caution">
    <text evidence="2">The sequence shown here is derived from an EMBL/GenBank/DDBJ whole genome shotgun (WGS) entry which is preliminary data.</text>
</comment>
<dbReference type="PROSITE" id="PS00125">
    <property type="entry name" value="SER_THR_PHOSPHATASE"/>
    <property type="match status" value="1"/>
</dbReference>
<organism evidence="2 3">
    <name type="scientific">Globicatella sulfidifaciens</name>
    <dbReference type="NCBI Taxonomy" id="136093"/>
    <lineage>
        <taxon>Bacteria</taxon>
        <taxon>Bacillati</taxon>
        <taxon>Bacillota</taxon>
        <taxon>Bacilli</taxon>
        <taxon>Lactobacillales</taxon>
        <taxon>Aerococcaceae</taxon>
        <taxon>Globicatella</taxon>
    </lineage>
</organism>
<evidence type="ECO:0000313" key="2">
    <source>
        <dbReference type="EMBL" id="NLJ19390.1"/>
    </source>
</evidence>
<dbReference type="SUPFAM" id="SSF56300">
    <property type="entry name" value="Metallo-dependent phosphatases"/>
    <property type="match status" value="1"/>
</dbReference>
<dbReference type="PANTHER" id="PTHR42850">
    <property type="entry name" value="METALLOPHOSPHOESTERASE"/>
    <property type="match status" value="1"/>
</dbReference>
<dbReference type="Pfam" id="PF00149">
    <property type="entry name" value="Metallophos"/>
    <property type="match status" value="1"/>
</dbReference>
<dbReference type="InterPro" id="IPR004843">
    <property type="entry name" value="Calcineurin-like_PHP"/>
</dbReference>
<reference evidence="2 3" key="1">
    <citation type="journal article" date="2020" name="Biotechnol. Biofuels">
        <title>New insights from the biogas microbiome by comprehensive genome-resolved metagenomics of nearly 1600 species originating from multiple anaerobic digesters.</title>
        <authorList>
            <person name="Campanaro S."/>
            <person name="Treu L."/>
            <person name="Rodriguez-R L.M."/>
            <person name="Kovalovszki A."/>
            <person name="Ziels R.M."/>
            <person name="Maus I."/>
            <person name="Zhu X."/>
            <person name="Kougias P.G."/>
            <person name="Basile A."/>
            <person name="Luo G."/>
            <person name="Schluter A."/>
            <person name="Konstantinidis K.T."/>
            <person name="Angelidaki I."/>
        </authorList>
    </citation>
    <scope>NUCLEOTIDE SEQUENCE [LARGE SCALE GENOMIC DNA]</scope>
    <source>
        <strain evidence="2">AS23ysBPME_34</strain>
    </source>
</reference>
<dbReference type="GO" id="GO:0016791">
    <property type="term" value="F:phosphatase activity"/>
    <property type="evidence" value="ECO:0007669"/>
    <property type="project" value="TreeGrafter"/>
</dbReference>
<dbReference type="GO" id="GO:0008803">
    <property type="term" value="F:bis(5'-nucleosyl)-tetraphosphatase (symmetrical) activity"/>
    <property type="evidence" value="ECO:0007669"/>
    <property type="project" value="TreeGrafter"/>
</dbReference>
<feature type="domain" description="Serine/threonine specific protein phosphatases" evidence="1">
    <location>
        <begin position="68"/>
        <end position="73"/>
    </location>
</feature>
<dbReference type="RefSeq" id="WP_276649900.1">
    <property type="nucleotide sequence ID" value="NZ_JAAYSM010000395.1"/>
</dbReference>
<sequence length="260" mass="30365">MAFVYAISDIHGYLQQLEETLSLVDLESDRKNKIILCGDYIDYGPESCKVLYRIRELVNSYPEQVIVLKGNHEVMFLEFLSLPNKDIQVFEWLSADKAFSTINTFLSEDAKLDIENLKIKSKTLSLYEFITKSIPILKEDIFRNHLALIEWLKSLPYYYETESQIFVHAGIDEEAEENWKWGTSDEYFVSKYPATFGNFYKDIIAGHISTSSLAKNRDYHDVYWDKKSHYFIDGDTRISGIIPILIYDTVIKKYTSHITK</sequence>
<dbReference type="Proteomes" id="UP000541058">
    <property type="component" value="Unassembled WGS sequence"/>
</dbReference>
<name>A0A7X8C5P3_9LACT</name>
<protein>
    <submittedName>
        <fullName evidence="2">Ser/Thr protein phosphatase</fullName>
    </submittedName>
</protein>
<evidence type="ECO:0000259" key="1">
    <source>
        <dbReference type="PROSITE" id="PS00125"/>
    </source>
</evidence>
<dbReference type="InterPro" id="IPR029052">
    <property type="entry name" value="Metallo-depent_PP-like"/>
</dbReference>
<dbReference type="AlphaFoldDB" id="A0A7X8C5P3"/>